<reference evidence="2 3" key="1">
    <citation type="submission" date="2020-07" db="EMBL/GenBank/DDBJ databases">
        <title>Sequencing the genomes of 1000 actinobacteria strains.</title>
        <authorList>
            <person name="Klenk H.-P."/>
        </authorList>
    </citation>
    <scope>NUCLEOTIDE SEQUENCE [LARGE SCALE GENOMIC DNA]</scope>
    <source>
        <strain evidence="2 3">DSM 45278</strain>
    </source>
</reference>
<keyword evidence="1" id="KW-0472">Membrane</keyword>
<dbReference type="EMBL" id="JACCHL010000001">
    <property type="protein sequence ID" value="NYH53012.1"/>
    <property type="molecule type" value="Genomic_DNA"/>
</dbReference>
<evidence type="ECO:0000313" key="2">
    <source>
        <dbReference type="EMBL" id="NYH53012.1"/>
    </source>
</evidence>
<keyword evidence="1" id="KW-1133">Transmembrane helix</keyword>
<dbReference type="AlphaFoldDB" id="A0A7Z0BL00"/>
<proteinExistence type="predicted"/>
<evidence type="ECO:0000256" key="1">
    <source>
        <dbReference type="SAM" id="Phobius"/>
    </source>
</evidence>
<protein>
    <submittedName>
        <fullName evidence="2">Uncharacterized protein</fullName>
    </submittedName>
</protein>
<accession>A0A7Z0BL00</accession>
<comment type="caution">
    <text evidence="2">The sequence shown here is derived from an EMBL/GenBank/DDBJ whole genome shotgun (WGS) entry which is preliminary data.</text>
</comment>
<keyword evidence="1" id="KW-0812">Transmembrane</keyword>
<dbReference type="Proteomes" id="UP000584931">
    <property type="component" value="Unassembled WGS sequence"/>
</dbReference>
<feature type="transmembrane region" description="Helical" evidence="1">
    <location>
        <begin position="23"/>
        <end position="48"/>
    </location>
</feature>
<dbReference type="RefSeq" id="WP_179810194.1">
    <property type="nucleotide sequence ID" value="NZ_JACCHL010000001.1"/>
</dbReference>
<gene>
    <name evidence="2" type="ORF">HNR06_002601</name>
</gene>
<name>A0A7Z0BL00_9ACTN</name>
<sequence length="111" mass="11317">MDITNLPAAGWDLISFFDNAREYAGTAGGGLLALMGTVGVIWGGVLLIKKLMASQQDQTSWIKILGLVFVGGALMAGGFGLISNIAEGGQTTIEDLGGGMILLQGFLGATA</sequence>
<feature type="transmembrane region" description="Helical" evidence="1">
    <location>
        <begin position="60"/>
        <end position="82"/>
    </location>
</feature>
<organism evidence="2 3">
    <name type="scientific">Nocardiopsis sinuspersici</name>
    <dbReference type="NCBI Taxonomy" id="501010"/>
    <lineage>
        <taxon>Bacteria</taxon>
        <taxon>Bacillati</taxon>
        <taxon>Actinomycetota</taxon>
        <taxon>Actinomycetes</taxon>
        <taxon>Streptosporangiales</taxon>
        <taxon>Nocardiopsidaceae</taxon>
        <taxon>Nocardiopsis</taxon>
    </lineage>
</organism>
<evidence type="ECO:0000313" key="3">
    <source>
        <dbReference type="Proteomes" id="UP000584931"/>
    </source>
</evidence>